<protein>
    <submittedName>
        <fullName evidence="3">Uncharacterized protein</fullName>
    </submittedName>
</protein>
<proteinExistence type="predicted"/>
<gene>
    <name evidence="3" type="ORF">ECRASSUSDP1_LOCUS26175</name>
</gene>
<feature type="compositionally biased region" description="Polar residues" evidence="2">
    <location>
        <begin position="313"/>
        <end position="335"/>
    </location>
</feature>
<feature type="region of interest" description="Disordered" evidence="2">
    <location>
        <begin position="275"/>
        <end position="359"/>
    </location>
</feature>
<feature type="coiled-coil region" evidence="1">
    <location>
        <begin position="372"/>
        <end position="431"/>
    </location>
</feature>
<name>A0AAD1Y3D5_EUPCR</name>
<comment type="caution">
    <text evidence="3">The sequence shown here is derived from an EMBL/GenBank/DDBJ whole genome shotgun (WGS) entry which is preliminary data.</text>
</comment>
<evidence type="ECO:0000313" key="4">
    <source>
        <dbReference type="Proteomes" id="UP001295684"/>
    </source>
</evidence>
<dbReference type="AlphaFoldDB" id="A0AAD1Y3D5"/>
<evidence type="ECO:0000256" key="1">
    <source>
        <dbReference type="SAM" id="Coils"/>
    </source>
</evidence>
<organism evidence="3 4">
    <name type="scientific">Euplotes crassus</name>
    <dbReference type="NCBI Taxonomy" id="5936"/>
    <lineage>
        <taxon>Eukaryota</taxon>
        <taxon>Sar</taxon>
        <taxon>Alveolata</taxon>
        <taxon>Ciliophora</taxon>
        <taxon>Intramacronucleata</taxon>
        <taxon>Spirotrichea</taxon>
        <taxon>Hypotrichia</taxon>
        <taxon>Euplotida</taxon>
        <taxon>Euplotidae</taxon>
        <taxon>Moneuplotes</taxon>
    </lineage>
</organism>
<dbReference type="Proteomes" id="UP001295684">
    <property type="component" value="Unassembled WGS sequence"/>
</dbReference>
<keyword evidence="4" id="KW-1185">Reference proteome</keyword>
<evidence type="ECO:0000256" key="2">
    <source>
        <dbReference type="SAM" id="MobiDB-lite"/>
    </source>
</evidence>
<feature type="compositionally biased region" description="Basic residues" evidence="2">
    <location>
        <begin position="291"/>
        <end position="306"/>
    </location>
</feature>
<accession>A0AAD1Y3D5</accession>
<sequence>MNTSTPGPLIDQLRKSTQRQKMCQLYYMVKKKEYDQSNNKENCIPFSYEITRSPSKKILSSKVVQEEQPLSLDRHKDSKIHIKQVQKSDYFTCNKNENNKPQKKPTNSRSKIKTSKKNKSDALKKGINYNDCVDALNKIQRSIKTKKVKKRRGTDNFQKLHKDIERGRSRSQKRKNIKKECADLIKTLTFDQRIVWTDPKEESSAVPINAYNSTNAANHERNKVVLPHLFGIKADRSVQQFSSTFHFQESKINSKFMRNSNSSKLSYSNMYETLKEKTRRSLSPKEPTPKFNKKFKKYLHKRKKRTNKFDSGMNLTQESNQSKQRMQSKPSARDSSIQDRKYRPRIMSSQEVRIPSRKNQKTLFQLKRDKHKKKLLNSSKELDKEVQSVDREQIPRKRNIKDFIGFFRKSLEWQQKRNKKVETLKKNYEKEAIKECTFQPITGRRPRSHDKPIKSKTSQLIKNCASLKNENVNKDIHEDLKNNCYQNVPKIKQKIKSIQNNKRRLYSPTHGKDDYSSQFLRVEDFKEINILPGAAEILGEVVEVKVDKNSCCNLSQKENKNVSGLKAVNLLESFNNTKEEIQENNQPDPLEPSTINIPLETKRLSKAEEDVSKLKPPIPHPPMKIKSTSPLSKITEKDETLFAQTESLDFTAQMEGIDEASCDPSYSIHQKSYAEKTQFLNATASFEFEDFNSKDFKEHSVIEERSALLKSKGKIEDYCSTISCASVTSESAHAQILFPTNAQRVTLVQMRNKENEDGREILAKDDQTLYSYDEEVVVTEKMTYESLPSYLLDQFEE</sequence>
<evidence type="ECO:0000313" key="3">
    <source>
        <dbReference type="EMBL" id="CAI2384641.1"/>
    </source>
</evidence>
<reference evidence="3" key="1">
    <citation type="submission" date="2023-07" db="EMBL/GenBank/DDBJ databases">
        <authorList>
            <consortium name="AG Swart"/>
            <person name="Singh M."/>
            <person name="Singh A."/>
            <person name="Seah K."/>
            <person name="Emmerich C."/>
        </authorList>
    </citation>
    <scope>NUCLEOTIDE SEQUENCE</scope>
    <source>
        <strain evidence="3">DP1</strain>
    </source>
</reference>
<keyword evidence="1" id="KW-0175">Coiled coil</keyword>
<dbReference type="EMBL" id="CAMPGE010026976">
    <property type="protein sequence ID" value="CAI2384641.1"/>
    <property type="molecule type" value="Genomic_DNA"/>
</dbReference>
<feature type="region of interest" description="Disordered" evidence="2">
    <location>
        <begin position="92"/>
        <end position="123"/>
    </location>
</feature>